<comment type="caution">
    <text evidence="2">The sequence shown here is derived from an EMBL/GenBank/DDBJ whole genome shotgun (WGS) entry which is preliminary data.</text>
</comment>
<organism evidence="2 3">
    <name type="scientific">Acanthosepion pharaonis</name>
    <name type="common">Pharaoh cuttlefish</name>
    <name type="synonym">Sepia pharaonis</name>
    <dbReference type="NCBI Taxonomy" id="158019"/>
    <lineage>
        <taxon>Eukaryota</taxon>
        <taxon>Metazoa</taxon>
        <taxon>Spiralia</taxon>
        <taxon>Lophotrochozoa</taxon>
        <taxon>Mollusca</taxon>
        <taxon>Cephalopoda</taxon>
        <taxon>Coleoidea</taxon>
        <taxon>Decapodiformes</taxon>
        <taxon>Sepiida</taxon>
        <taxon>Sepiina</taxon>
        <taxon>Sepiidae</taxon>
        <taxon>Acanthosepion</taxon>
    </lineage>
</organism>
<feature type="compositionally biased region" description="Polar residues" evidence="1">
    <location>
        <begin position="12"/>
        <end position="22"/>
    </location>
</feature>
<evidence type="ECO:0000313" key="3">
    <source>
        <dbReference type="Proteomes" id="UP000597762"/>
    </source>
</evidence>
<feature type="region of interest" description="Disordered" evidence="1">
    <location>
        <begin position="275"/>
        <end position="300"/>
    </location>
</feature>
<accession>A0A812B7K5</accession>
<feature type="compositionally biased region" description="Basic residues" evidence="1">
    <location>
        <begin position="26"/>
        <end position="37"/>
    </location>
</feature>
<evidence type="ECO:0000256" key="1">
    <source>
        <dbReference type="SAM" id="MobiDB-lite"/>
    </source>
</evidence>
<keyword evidence="3" id="KW-1185">Reference proteome</keyword>
<feature type="compositionally biased region" description="Basic and acidic residues" evidence="1">
    <location>
        <begin position="38"/>
        <end position="55"/>
    </location>
</feature>
<evidence type="ECO:0000313" key="2">
    <source>
        <dbReference type="EMBL" id="CAE1171471.1"/>
    </source>
</evidence>
<protein>
    <submittedName>
        <fullName evidence="2">Uncharacterized protein</fullName>
    </submittedName>
</protein>
<reference evidence="2" key="1">
    <citation type="submission" date="2021-01" db="EMBL/GenBank/DDBJ databases">
        <authorList>
            <person name="Li R."/>
            <person name="Bekaert M."/>
        </authorList>
    </citation>
    <scope>NUCLEOTIDE SEQUENCE</scope>
    <source>
        <strain evidence="2">Farmed</strain>
    </source>
</reference>
<proteinExistence type="predicted"/>
<feature type="region of interest" description="Disordered" evidence="1">
    <location>
        <begin position="1"/>
        <end position="59"/>
    </location>
</feature>
<dbReference type="AlphaFoldDB" id="A0A812B7K5"/>
<gene>
    <name evidence="2" type="ORF">SPHA_11583</name>
</gene>
<dbReference type="Proteomes" id="UP000597762">
    <property type="component" value="Unassembled WGS sequence"/>
</dbReference>
<dbReference type="EMBL" id="CAHIKZ030000382">
    <property type="protein sequence ID" value="CAE1171471.1"/>
    <property type="molecule type" value="Genomic_DNA"/>
</dbReference>
<name>A0A812B7K5_ACAPH</name>
<sequence length="346" mass="38502">MNLVSADIFTSPPRSVHSSGAFKTSFRLRRAPKHGVKTKREKDSHDAPSHNDSKPRSKLQRFLDFGISTRVRTMYKDGFDSATRSKEFLQVPTEHAGLEKQMVVAGSDAFENSQHTNSKCQMEMRECNTDKILSEKDCKSSAETGNPRQHSFVYLDKKVYCKKNSIQKSKSDLAGITVKDKTCSLQEKSAKNPENGSTIKYSHSVVIIPACTPVTNDGGNSSDSEITSELADQATVDNRHSRPSSSANFSCKTAAPLYSGSSLASNTDASTCSILSQQKQETSQRRRNQSRKLTAKDEPEETVASKLKDCSSVKLTFRKERITSRKNTEFLSKFLTSIKNEQKKTF</sequence>